<evidence type="ECO:0000256" key="3">
    <source>
        <dbReference type="ARBA" id="ARBA00023295"/>
    </source>
</evidence>
<keyword evidence="6" id="KW-1185">Reference proteome</keyword>
<evidence type="ECO:0000256" key="2">
    <source>
        <dbReference type="ARBA" id="ARBA00022801"/>
    </source>
</evidence>
<dbReference type="GO" id="GO:0003796">
    <property type="term" value="F:lysozyme activity"/>
    <property type="evidence" value="ECO:0007669"/>
    <property type="project" value="InterPro"/>
</dbReference>
<comment type="caution">
    <text evidence="5">The sequence shown here is derived from an EMBL/GenBank/DDBJ whole genome shotgun (WGS) entry which is preliminary data.</text>
</comment>
<comment type="similarity">
    <text evidence="1">Belongs to the glycosyl hydrolase 25 family.</text>
</comment>
<gene>
    <name evidence="5" type="ORF">FRX94_13010</name>
</gene>
<keyword evidence="2 5" id="KW-0378">Hydrolase</keyword>
<protein>
    <submittedName>
        <fullName evidence="5">Hydrolase</fullName>
    </submittedName>
</protein>
<accession>A0A5C5TUK7</accession>
<organism evidence="5 6">
    <name type="scientific">Corynebacterium canis</name>
    <dbReference type="NCBI Taxonomy" id="679663"/>
    <lineage>
        <taxon>Bacteria</taxon>
        <taxon>Bacillati</taxon>
        <taxon>Actinomycetota</taxon>
        <taxon>Actinomycetes</taxon>
        <taxon>Mycobacteriales</taxon>
        <taxon>Corynebacteriaceae</taxon>
        <taxon>Corynebacterium</taxon>
    </lineage>
</organism>
<evidence type="ECO:0000256" key="1">
    <source>
        <dbReference type="ARBA" id="ARBA00010646"/>
    </source>
</evidence>
<proteinExistence type="inferred from homology"/>
<keyword evidence="3" id="KW-0326">Glycosidase</keyword>
<dbReference type="SUPFAM" id="SSF51445">
    <property type="entry name" value="(Trans)glycosidases"/>
    <property type="match status" value="1"/>
</dbReference>
<evidence type="ECO:0000256" key="4">
    <source>
        <dbReference type="SAM" id="SignalP"/>
    </source>
</evidence>
<dbReference type="PANTHER" id="PTHR34135">
    <property type="entry name" value="LYSOZYME"/>
    <property type="match status" value="1"/>
</dbReference>
<dbReference type="Proteomes" id="UP000320791">
    <property type="component" value="Unassembled WGS sequence"/>
</dbReference>
<dbReference type="GO" id="GO:0016052">
    <property type="term" value="P:carbohydrate catabolic process"/>
    <property type="evidence" value="ECO:0007669"/>
    <property type="project" value="TreeGrafter"/>
</dbReference>
<dbReference type="PANTHER" id="PTHR34135:SF2">
    <property type="entry name" value="LYSOZYME"/>
    <property type="match status" value="1"/>
</dbReference>
<dbReference type="EMBL" id="VOHM01000053">
    <property type="protein sequence ID" value="TWT16895.1"/>
    <property type="molecule type" value="Genomic_DNA"/>
</dbReference>
<evidence type="ECO:0000313" key="5">
    <source>
        <dbReference type="EMBL" id="TWT16895.1"/>
    </source>
</evidence>
<dbReference type="GO" id="GO:0016998">
    <property type="term" value="P:cell wall macromolecule catabolic process"/>
    <property type="evidence" value="ECO:0007669"/>
    <property type="project" value="InterPro"/>
</dbReference>
<dbReference type="InterPro" id="IPR002053">
    <property type="entry name" value="Glyco_hydro_25"/>
</dbReference>
<dbReference type="InterPro" id="IPR017853">
    <property type="entry name" value="GH"/>
</dbReference>
<keyword evidence="4" id="KW-0732">Signal</keyword>
<dbReference type="OrthoDB" id="287365at2"/>
<reference evidence="5 6" key="1">
    <citation type="submission" date="2019-08" db="EMBL/GenBank/DDBJ databases">
        <authorList>
            <person name="Lei W."/>
        </authorList>
    </citation>
    <scope>NUCLEOTIDE SEQUENCE [LARGE SCALE GENOMIC DNA]</scope>
    <source>
        <strain evidence="5 6">CCUG 58627</strain>
    </source>
</reference>
<dbReference type="PROSITE" id="PS51904">
    <property type="entry name" value="GLYCOSYL_HYDROL_F25_2"/>
    <property type="match status" value="1"/>
</dbReference>
<dbReference type="Gene3D" id="3.20.20.80">
    <property type="entry name" value="Glycosidases"/>
    <property type="match status" value="1"/>
</dbReference>
<feature type="signal peptide" evidence="4">
    <location>
        <begin position="1"/>
        <end position="32"/>
    </location>
</feature>
<dbReference type="Pfam" id="PF01183">
    <property type="entry name" value="Glyco_hydro_25"/>
    <property type="match status" value="1"/>
</dbReference>
<sequence>MFSPKVLTRNVAVLFTAIALVITFVTTPKAQAIDPDAPSGIDVSSWQHPGGEGINWNSVKTDGHSYAFIKATEGINYLNPHFASDSRQAMDAGLIIGSYHLGRPAVSATAQAAAYATTLASQPQPSLPPVLDIEYNDGVGPEQMQAWVREFVTEIEVLTGRKPIIYTYRYFWEQQMGDTTEFKDYPLWLAAYQNTAPTTLPGGWDHMSFWQRTGSGRVSGINYDTDLNLFNGNEAQLDAFVRGNYVQLGNIINPSLKLDKLPSLEVLSKENPELVKVILGAAAGAVAVGAIVQAARNAGFDTRPAEQLAKIVEEQLSSGELPVHDLEIMVDKSKYTIGDLIKLLEAVQARQAEIEQQAQV</sequence>
<feature type="chain" id="PRO_5023136024" evidence="4">
    <location>
        <begin position="33"/>
        <end position="360"/>
    </location>
</feature>
<dbReference type="InterPro" id="IPR018077">
    <property type="entry name" value="Glyco_hydro_fam25_subgr"/>
</dbReference>
<dbReference type="SMART" id="SM00641">
    <property type="entry name" value="Glyco_25"/>
    <property type="match status" value="1"/>
</dbReference>
<evidence type="ECO:0000313" key="6">
    <source>
        <dbReference type="Proteomes" id="UP000320791"/>
    </source>
</evidence>
<name>A0A5C5TUK7_9CORY</name>
<dbReference type="AlphaFoldDB" id="A0A5C5TUK7"/>
<dbReference type="GO" id="GO:0009253">
    <property type="term" value="P:peptidoglycan catabolic process"/>
    <property type="evidence" value="ECO:0007669"/>
    <property type="project" value="InterPro"/>
</dbReference>
<dbReference type="CDD" id="cd00599">
    <property type="entry name" value="GH25_muramidase"/>
    <property type="match status" value="1"/>
</dbReference>